<dbReference type="EMBL" id="VJWE01000018">
    <property type="protein sequence ID" value="TWG33259.1"/>
    <property type="molecule type" value="Genomic_DNA"/>
</dbReference>
<feature type="region of interest" description="Disordered" evidence="1">
    <location>
        <begin position="31"/>
        <end position="73"/>
    </location>
</feature>
<feature type="compositionally biased region" description="Low complexity" evidence="1">
    <location>
        <begin position="62"/>
        <end position="73"/>
    </location>
</feature>
<proteinExistence type="predicted"/>
<comment type="caution">
    <text evidence="2">The sequence shown here is derived from an EMBL/GenBank/DDBJ whole genome shotgun (WGS) entry which is preliminary data.</text>
</comment>
<name>A0A561XAY1_ACIDE</name>
<reference evidence="2 3" key="1">
    <citation type="journal article" date="2015" name="Stand. Genomic Sci.">
        <title>Genomic Encyclopedia of Bacterial and Archaeal Type Strains, Phase III: the genomes of soil and plant-associated and newly described type strains.</title>
        <authorList>
            <person name="Whitman W.B."/>
            <person name="Woyke T."/>
            <person name="Klenk H.P."/>
            <person name="Zhou Y."/>
            <person name="Lilburn T.G."/>
            <person name="Beck B.J."/>
            <person name="De Vos P."/>
            <person name="Vandamme P."/>
            <person name="Eisen J.A."/>
            <person name="Garrity G."/>
            <person name="Hugenholtz P."/>
            <person name="Kyrpides N.C."/>
        </authorList>
    </citation>
    <scope>NUCLEOTIDE SEQUENCE [LARGE SCALE GENOMIC DNA]</scope>
    <source>
        <strain evidence="2 3">DSM 64</strain>
    </source>
</reference>
<accession>A0A561XAY1</accession>
<dbReference type="AlphaFoldDB" id="A0A561XAY1"/>
<evidence type="ECO:0000313" key="2">
    <source>
        <dbReference type="EMBL" id="TWG33259.1"/>
    </source>
</evidence>
<dbReference type="RefSeq" id="WP_146872227.1">
    <property type="nucleotide sequence ID" value="NZ_VJWE01000018.1"/>
</dbReference>
<dbReference type="GeneID" id="51113368"/>
<dbReference type="Proteomes" id="UP000321485">
    <property type="component" value="Unassembled WGS sequence"/>
</dbReference>
<evidence type="ECO:0008006" key="4">
    <source>
        <dbReference type="Google" id="ProtNLM"/>
    </source>
</evidence>
<protein>
    <recommendedName>
        <fullName evidence="4">Protein TonB</fullName>
    </recommendedName>
</protein>
<sequence length="182" mass="19433">MPDTPSPRSTGKRSHWLLAGSMAVGAALVSACKSPPEPTPAPAPDSVPSTGPDASGVKGPVPATAGSARPSAAATPLAYRQDAATHLYGLNRERIFKGKLPPQLYAIGVLQLDIDRAGKITRLHWMRAPRHAPEVVTEIERTVRAAAPFPVPARMGKVTYTETWLWDKSGHFQLDTLTEGQL</sequence>
<feature type="compositionally biased region" description="Pro residues" evidence="1">
    <location>
        <begin position="35"/>
        <end position="45"/>
    </location>
</feature>
<organism evidence="2 3">
    <name type="scientific">Acidovorax delafieldii</name>
    <name type="common">Pseudomonas delafieldii</name>
    <dbReference type="NCBI Taxonomy" id="47920"/>
    <lineage>
        <taxon>Bacteria</taxon>
        <taxon>Pseudomonadati</taxon>
        <taxon>Pseudomonadota</taxon>
        <taxon>Betaproteobacteria</taxon>
        <taxon>Burkholderiales</taxon>
        <taxon>Comamonadaceae</taxon>
        <taxon>Acidovorax</taxon>
    </lineage>
</organism>
<evidence type="ECO:0000256" key="1">
    <source>
        <dbReference type="SAM" id="MobiDB-lite"/>
    </source>
</evidence>
<gene>
    <name evidence="2" type="ORF">ATF69_4335</name>
</gene>
<evidence type="ECO:0000313" key="3">
    <source>
        <dbReference type="Proteomes" id="UP000321485"/>
    </source>
</evidence>